<keyword evidence="11" id="KW-1003">Cell membrane</keyword>
<reference evidence="16" key="1">
    <citation type="journal article" date="2019" name="Int. J. Syst. Evol. Microbiol.">
        <title>The Global Catalogue of Microorganisms (GCM) 10K type strain sequencing project: providing services to taxonomists for standard genome sequencing and annotation.</title>
        <authorList>
            <consortium name="The Broad Institute Genomics Platform"/>
            <consortium name="The Broad Institute Genome Sequencing Center for Infectious Disease"/>
            <person name="Wu L."/>
            <person name="Ma J."/>
        </authorList>
    </citation>
    <scope>NUCLEOTIDE SEQUENCE [LARGE SCALE GENOMIC DNA]</scope>
    <source>
        <strain evidence="16">CGMCC 1.13587</strain>
    </source>
</reference>
<keyword evidence="10 11" id="KW-0472">Membrane</keyword>
<dbReference type="EC" id="7.1.1.-" evidence="11"/>
<evidence type="ECO:0000256" key="7">
    <source>
        <dbReference type="ARBA" id="ARBA00022967"/>
    </source>
</evidence>
<feature type="transmembrane region" description="Helical" evidence="11">
    <location>
        <begin position="102"/>
        <end position="122"/>
    </location>
</feature>
<feature type="transmembrane region" description="Helical" evidence="11">
    <location>
        <begin position="452"/>
        <end position="472"/>
    </location>
</feature>
<keyword evidence="8 11" id="KW-1133">Transmembrane helix</keyword>
<keyword evidence="7 11" id="KW-1278">Translocase</keyword>
<feature type="transmembrane region" description="Helical" evidence="11">
    <location>
        <begin position="38"/>
        <end position="57"/>
    </location>
</feature>
<evidence type="ECO:0000259" key="14">
    <source>
        <dbReference type="Pfam" id="PF19530"/>
    </source>
</evidence>
<comment type="catalytic activity">
    <reaction evidence="11">
        <text>a quinone + NADH + 5 H(+)(in) = a quinol + NAD(+) + 4 H(+)(out)</text>
        <dbReference type="Rhea" id="RHEA:57888"/>
        <dbReference type="ChEBI" id="CHEBI:15378"/>
        <dbReference type="ChEBI" id="CHEBI:24646"/>
        <dbReference type="ChEBI" id="CHEBI:57540"/>
        <dbReference type="ChEBI" id="CHEBI:57945"/>
        <dbReference type="ChEBI" id="CHEBI:132124"/>
    </reaction>
</comment>
<comment type="function">
    <text evidence="11">NDH-1 shuttles electrons from NADH, via FMN and iron-sulfur (Fe-S) centers, to quinones in the respiratory chain. The immediate electron acceptor for the enzyme in this species is believed to be ubiquinone. Couples the redox reaction to proton translocation (for every two electrons transferred, four hydrogen ions are translocated across the cytoplasmic membrane), and thus conserves the redox energy in a proton gradient.</text>
</comment>
<evidence type="ECO:0000256" key="11">
    <source>
        <dbReference type="HAMAP-Rule" id="MF_00445"/>
    </source>
</evidence>
<evidence type="ECO:0000313" key="16">
    <source>
        <dbReference type="Proteomes" id="UP001596111"/>
    </source>
</evidence>
<dbReference type="InterPro" id="IPR001750">
    <property type="entry name" value="ND/Mrp_TM"/>
</dbReference>
<evidence type="ECO:0000256" key="2">
    <source>
        <dbReference type="ARBA" id="ARBA00022448"/>
    </source>
</evidence>
<evidence type="ECO:0000259" key="13">
    <source>
        <dbReference type="Pfam" id="PF00361"/>
    </source>
</evidence>
<dbReference type="Pfam" id="PF19530">
    <property type="entry name" value="Ndh2_N"/>
    <property type="match status" value="1"/>
</dbReference>
<evidence type="ECO:0000256" key="1">
    <source>
        <dbReference type="ARBA" id="ARBA00004127"/>
    </source>
</evidence>
<keyword evidence="9 11" id="KW-0520">NAD</keyword>
<keyword evidence="4 11" id="KW-0874">Quinone</keyword>
<dbReference type="NCBIfam" id="TIGR01770">
    <property type="entry name" value="NDH_I_N"/>
    <property type="match status" value="1"/>
</dbReference>
<evidence type="ECO:0000256" key="12">
    <source>
        <dbReference type="RuleBase" id="RU000320"/>
    </source>
</evidence>
<dbReference type="InterPro" id="IPR010096">
    <property type="entry name" value="NADH-Q_OxRdtase_suN/2"/>
</dbReference>
<feature type="transmembrane region" description="Helical" evidence="11">
    <location>
        <begin position="303"/>
        <end position="322"/>
    </location>
</feature>
<keyword evidence="2 11" id="KW-0813">Transport</keyword>
<dbReference type="PRINTS" id="PR01434">
    <property type="entry name" value="NADHDHGNASE5"/>
</dbReference>
<feature type="transmembrane region" description="Helical" evidence="11">
    <location>
        <begin position="328"/>
        <end position="352"/>
    </location>
</feature>
<feature type="transmembrane region" description="Helical" evidence="11">
    <location>
        <begin position="128"/>
        <end position="147"/>
    </location>
</feature>
<dbReference type="PANTHER" id="PTHR22773">
    <property type="entry name" value="NADH DEHYDROGENASE"/>
    <property type="match status" value="1"/>
</dbReference>
<dbReference type="InterPro" id="IPR045693">
    <property type="entry name" value="Ndh2_N"/>
</dbReference>
<evidence type="ECO:0000256" key="5">
    <source>
        <dbReference type="ARBA" id="ARBA00022857"/>
    </source>
</evidence>
<organism evidence="15 16">
    <name type="scientific">Rhodanobacter terrae</name>
    <dbReference type="NCBI Taxonomy" id="418647"/>
    <lineage>
        <taxon>Bacteria</taxon>
        <taxon>Pseudomonadati</taxon>
        <taxon>Pseudomonadota</taxon>
        <taxon>Gammaproteobacteria</taxon>
        <taxon>Lysobacterales</taxon>
        <taxon>Rhodanobacteraceae</taxon>
        <taxon>Rhodanobacter</taxon>
    </lineage>
</organism>
<accession>A0ABW0SY29</accession>
<feature type="transmembrane region" description="Helical" evidence="11">
    <location>
        <begin position="373"/>
        <end position="396"/>
    </location>
</feature>
<dbReference type="HAMAP" id="MF_00445">
    <property type="entry name" value="NDH1_NuoN_1"/>
    <property type="match status" value="1"/>
</dbReference>
<dbReference type="EMBL" id="JBHSNG010000007">
    <property type="protein sequence ID" value="MFC5581279.1"/>
    <property type="molecule type" value="Genomic_DNA"/>
</dbReference>
<feature type="transmembrane region" description="Helical" evidence="11">
    <location>
        <begin position="275"/>
        <end position="296"/>
    </location>
</feature>
<evidence type="ECO:0000256" key="3">
    <source>
        <dbReference type="ARBA" id="ARBA00022692"/>
    </source>
</evidence>
<feature type="transmembrane region" description="Helical" evidence="11">
    <location>
        <begin position="408"/>
        <end position="431"/>
    </location>
</feature>
<feature type="transmembrane region" description="Helical" evidence="11">
    <location>
        <begin position="159"/>
        <end position="180"/>
    </location>
</feature>
<evidence type="ECO:0000256" key="8">
    <source>
        <dbReference type="ARBA" id="ARBA00022989"/>
    </source>
</evidence>
<evidence type="ECO:0000256" key="4">
    <source>
        <dbReference type="ARBA" id="ARBA00022719"/>
    </source>
</evidence>
<dbReference type="RefSeq" id="WP_377326461.1">
    <property type="nucleotide sequence ID" value="NZ_JBHSNG010000007.1"/>
</dbReference>
<keyword evidence="11" id="KW-0830">Ubiquinone</keyword>
<keyword evidence="16" id="KW-1185">Reference proteome</keyword>
<keyword evidence="3 11" id="KW-0812">Transmembrane</keyword>
<protein>
    <recommendedName>
        <fullName evidence="11">NADH-quinone oxidoreductase subunit N</fullName>
        <ecNumber evidence="11">7.1.1.-</ecNumber>
    </recommendedName>
    <alternativeName>
        <fullName evidence="11">NADH dehydrogenase I subunit N</fullName>
    </alternativeName>
    <alternativeName>
        <fullName evidence="11">NDH-1 subunit N</fullName>
    </alternativeName>
</protein>
<sequence>MPTLNDILIMLPEFYLVAAACLLLLLDAFMKPEQRPVLHWLSIAVLLVGVYLLIMGQAPQTMAAFGGMFVRDQVSEILKVFALLTTVLVMIYARPYLIDRKLLIGEFYTLMIFAVIGIMLLVSAGNLVTVYLGLELLSLSSYALVALDRDAKLPSEAAIKYFVLGALASGMLLYGMSMVYGASGMGGTPSLALEQLHNVMAYTTAPKLLVFGLIFMIVGIGFKLGAAPFHMWIPDVYQGAPTPVTAFIASGSKLAAFGMAYRLLDAGMGDLSQHWQPMLAVLAVLSLAVGNLVAIVQTNLKRMLAYSTISHMGYLLLGLAAAGPEGYAAAMFYAICYALMGVAAFGVMLALSRAGFECEEIADLKGLNQKSPWMAFLMLLAMFSLAGVPPLFGFWAKVLVLEAAIHANMLWLAIVGIVFAIIGLYYYLYVVKVMYFDKPAEGSVLRAQQDRPLRVVLSLNALSLLALGLYWGPLLGWCRRAFGL</sequence>
<evidence type="ECO:0000256" key="9">
    <source>
        <dbReference type="ARBA" id="ARBA00023027"/>
    </source>
</evidence>
<proteinExistence type="inferred from homology"/>
<gene>
    <name evidence="11 15" type="primary">nuoN</name>
    <name evidence="15" type="ORF">ACFPPB_09175</name>
</gene>
<comment type="similarity">
    <text evidence="11">Belongs to the complex I subunit 2 family.</text>
</comment>
<feature type="transmembrane region" description="Helical" evidence="11">
    <location>
        <begin position="77"/>
        <end position="95"/>
    </location>
</feature>
<feature type="domain" description="NADH:quinone oxidoreductase/Mrp antiporter transmembrane" evidence="13">
    <location>
        <begin position="124"/>
        <end position="422"/>
    </location>
</feature>
<dbReference type="Pfam" id="PF00361">
    <property type="entry name" value="Proton_antipo_M"/>
    <property type="match status" value="1"/>
</dbReference>
<comment type="subcellular location">
    <subcellularLocation>
        <location evidence="11">Cell membrane</location>
        <topology evidence="11">Multi-pass membrane protein</topology>
    </subcellularLocation>
    <subcellularLocation>
        <location evidence="1">Endomembrane system</location>
        <topology evidence="1">Multi-pass membrane protein</topology>
    </subcellularLocation>
    <subcellularLocation>
        <location evidence="12">Membrane</location>
        <topology evidence="12">Multi-pass membrane protein</topology>
    </subcellularLocation>
</comment>
<feature type="transmembrane region" description="Helical" evidence="11">
    <location>
        <begin position="6"/>
        <end position="26"/>
    </location>
</feature>
<feature type="domain" description="NAD(P)H-quinone oxidoreductase subunit 2 N-terminal" evidence="14">
    <location>
        <begin position="9"/>
        <end position="89"/>
    </location>
</feature>
<evidence type="ECO:0000313" key="15">
    <source>
        <dbReference type="EMBL" id="MFC5581279.1"/>
    </source>
</evidence>
<feature type="transmembrane region" description="Helical" evidence="11">
    <location>
        <begin position="200"/>
        <end position="222"/>
    </location>
</feature>
<evidence type="ECO:0000256" key="6">
    <source>
        <dbReference type="ARBA" id="ARBA00022957"/>
    </source>
</evidence>
<keyword evidence="5" id="KW-0521">NADP</keyword>
<dbReference type="Proteomes" id="UP001596111">
    <property type="component" value="Unassembled WGS sequence"/>
</dbReference>
<name>A0ABW0SY29_9GAMM</name>
<dbReference type="NCBIfam" id="NF004442">
    <property type="entry name" value="PRK05777.1-5"/>
    <property type="match status" value="1"/>
</dbReference>
<keyword evidence="6" id="KW-0618">Plastoquinone</keyword>
<evidence type="ECO:0000256" key="10">
    <source>
        <dbReference type="ARBA" id="ARBA00023136"/>
    </source>
</evidence>
<comment type="caution">
    <text evidence="15">The sequence shown here is derived from an EMBL/GenBank/DDBJ whole genome shotgun (WGS) entry which is preliminary data.</text>
</comment>
<comment type="subunit">
    <text evidence="11">NDH-1 is composed of 14 different subunits. Subunits NuoA, H, J, K, L, M, N constitute the membrane sector of the complex.</text>
</comment>